<protein>
    <submittedName>
        <fullName evidence="7">Nucleoside ABC transporter membrane protein</fullName>
    </submittedName>
</protein>
<evidence type="ECO:0000256" key="5">
    <source>
        <dbReference type="ARBA" id="ARBA00023136"/>
    </source>
</evidence>
<evidence type="ECO:0000256" key="6">
    <source>
        <dbReference type="SAM" id="Phobius"/>
    </source>
</evidence>
<accession>A0A1H9ZP92</accession>
<feature type="transmembrane region" description="Helical" evidence="6">
    <location>
        <begin position="95"/>
        <end position="117"/>
    </location>
</feature>
<gene>
    <name evidence="7" type="ORF">SAMN02583745_00632</name>
</gene>
<feature type="transmembrane region" description="Helical" evidence="6">
    <location>
        <begin position="180"/>
        <end position="201"/>
    </location>
</feature>
<dbReference type="CDD" id="cd06580">
    <property type="entry name" value="TM_PBP1_transp_TpRbsC_like"/>
    <property type="match status" value="1"/>
</dbReference>
<dbReference type="Proteomes" id="UP000242642">
    <property type="component" value="Unassembled WGS sequence"/>
</dbReference>
<feature type="transmembrane region" description="Helical" evidence="6">
    <location>
        <begin position="208"/>
        <end position="231"/>
    </location>
</feature>
<keyword evidence="5 6" id="KW-0472">Membrane</keyword>
<feature type="transmembrane region" description="Helical" evidence="6">
    <location>
        <begin position="152"/>
        <end position="174"/>
    </location>
</feature>
<keyword evidence="8" id="KW-1185">Reference proteome</keyword>
<dbReference type="GO" id="GO:0005886">
    <property type="term" value="C:plasma membrane"/>
    <property type="evidence" value="ECO:0007669"/>
    <property type="project" value="UniProtKB-SubCell"/>
</dbReference>
<evidence type="ECO:0000313" key="7">
    <source>
        <dbReference type="EMBL" id="SES83460.1"/>
    </source>
</evidence>
<feature type="transmembrane region" description="Helical" evidence="6">
    <location>
        <begin position="366"/>
        <end position="386"/>
    </location>
</feature>
<feature type="transmembrane region" description="Helical" evidence="6">
    <location>
        <begin position="21"/>
        <end position="40"/>
    </location>
</feature>
<dbReference type="OrthoDB" id="9792579at2"/>
<dbReference type="Pfam" id="PF02653">
    <property type="entry name" value="BPD_transp_2"/>
    <property type="match status" value="1"/>
</dbReference>
<name>A0A1H9ZP92_9GAMM</name>
<dbReference type="PANTHER" id="PTHR43370">
    <property type="entry name" value="SUGAR ABC TRANSPORTER INTEGRAL MEMBRANE PROTEIN-RELATED"/>
    <property type="match status" value="1"/>
</dbReference>
<dbReference type="RefSeq" id="WP_093317766.1">
    <property type="nucleotide sequence ID" value="NZ_FOHV01000004.1"/>
</dbReference>
<keyword evidence="2" id="KW-1003">Cell membrane</keyword>
<dbReference type="PANTHER" id="PTHR43370:SF1">
    <property type="entry name" value="GUANOSINE ABC TRANSPORTER PERMEASE PROTEIN NUPQ"/>
    <property type="match status" value="1"/>
</dbReference>
<sequence length="423" mass="45363">MNNTIQAKQTNTLALGKLLKYYKLPIIFILFTLATSYFFMVNVADATSYFVLSARNTELPWILELSTPRYSFFSGISLIVITISAFLLRVRKQNIPIWLTIGYCFILLFGFLVLISADARLQIVSLLSGAIALSAPIIFGALGGIISERVGVVNIAIEGQLLAGAFLSAVIATITGNPYLGLLGAVVAGVFVSLILTLFAIKYIVDQVIVGVVVNVLVIGLTNFLATSVLARNKAGLNDPQRFEAIAIPYLSDIPLIGPILFEQTIIIYAMYFMVIAVYYGLFYTTWGLRLRAVGEHPKAADTVGINVNRTRFLNVLLAGAIAGFGGAFFTLGSVGAFDREMSQGLGFIALAAVIFGKWHPLKATGAALLFGFTSNLHTVIGATGSNFASEFLLMLPYVITIFAVAGLVGKSNSPAAVGKPYV</sequence>
<feature type="transmembrane region" description="Helical" evidence="6">
    <location>
        <begin position="313"/>
        <end position="336"/>
    </location>
</feature>
<dbReference type="AlphaFoldDB" id="A0A1H9ZP92"/>
<proteinExistence type="predicted"/>
<keyword evidence="3 6" id="KW-0812">Transmembrane</keyword>
<evidence type="ECO:0000256" key="2">
    <source>
        <dbReference type="ARBA" id="ARBA00022475"/>
    </source>
</evidence>
<evidence type="ECO:0000256" key="1">
    <source>
        <dbReference type="ARBA" id="ARBA00004429"/>
    </source>
</evidence>
<organism evidence="7 8">
    <name type="scientific">Thorsellia anophelis DSM 18579</name>
    <dbReference type="NCBI Taxonomy" id="1123402"/>
    <lineage>
        <taxon>Bacteria</taxon>
        <taxon>Pseudomonadati</taxon>
        <taxon>Pseudomonadota</taxon>
        <taxon>Gammaproteobacteria</taxon>
        <taxon>Enterobacterales</taxon>
        <taxon>Thorselliaceae</taxon>
        <taxon>Thorsellia</taxon>
    </lineage>
</organism>
<comment type="subcellular location">
    <subcellularLocation>
        <location evidence="1">Cell inner membrane</location>
        <topology evidence="1">Multi-pass membrane protein</topology>
    </subcellularLocation>
</comment>
<evidence type="ECO:0000313" key="8">
    <source>
        <dbReference type="Proteomes" id="UP000242642"/>
    </source>
</evidence>
<evidence type="ECO:0000256" key="3">
    <source>
        <dbReference type="ARBA" id="ARBA00022692"/>
    </source>
</evidence>
<dbReference type="EMBL" id="FOHV01000004">
    <property type="protein sequence ID" value="SES83460.1"/>
    <property type="molecule type" value="Genomic_DNA"/>
</dbReference>
<reference evidence="8" key="1">
    <citation type="submission" date="2016-10" db="EMBL/GenBank/DDBJ databases">
        <authorList>
            <person name="Varghese N."/>
            <person name="Submissions S."/>
        </authorList>
    </citation>
    <scope>NUCLEOTIDE SEQUENCE [LARGE SCALE GENOMIC DNA]</scope>
    <source>
        <strain evidence="8">DSM 18579</strain>
    </source>
</reference>
<feature type="transmembrane region" description="Helical" evidence="6">
    <location>
        <begin position="70"/>
        <end position="88"/>
    </location>
</feature>
<evidence type="ECO:0000256" key="4">
    <source>
        <dbReference type="ARBA" id="ARBA00022989"/>
    </source>
</evidence>
<dbReference type="STRING" id="1123402.SAMN02583745_00632"/>
<feature type="transmembrane region" description="Helical" evidence="6">
    <location>
        <begin position="392"/>
        <end position="410"/>
    </location>
</feature>
<dbReference type="InterPro" id="IPR001851">
    <property type="entry name" value="ABC_transp_permease"/>
</dbReference>
<keyword evidence="4 6" id="KW-1133">Transmembrane helix</keyword>
<dbReference type="GO" id="GO:0022857">
    <property type="term" value="F:transmembrane transporter activity"/>
    <property type="evidence" value="ECO:0007669"/>
    <property type="project" value="InterPro"/>
</dbReference>
<feature type="transmembrane region" description="Helical" evidence="6">
    <location>
        <begin position="266"/>
        <end position="289"/>
    </location>
</feature>
<feature type="transmembrane region" description="Helical" evidence="6">
    <location>
        <begin position="123"/>
        <end position="145"/>
    </location>
</feature>